<dbReference type="PANTHER" id="PTHR48475">
    <property type="entry name" value="RIBONUCLEASE H"/>
    <property type="match status" value="1"/>
</dbReference>
<dbReference type="PROSITE" id="PS50994">
    <property type="entry name" value="INTEGRASE"/>
    <property type="match status" value="1"/>
</dbReference>
<name>A0A151SQX1_CAJCA</name>
<protein>
    <submittedName>
        <fullName evidence="3">Gypsy retrotransposon integrase-like protein 1</fullName>
    </submittedName>
</protein>
<dbReference type="Gene3D" id="1.10.340.70">
    <property type="match status" value="1"/>
</dbReference>
<dbReference type="Pfam" id="PF17921">
    <property type="entry name" value="Integrase_H2C2"/>
    <property type="match status" value="1"/>
</dbReference>
<dbReference type="GO" id="GO:0003676">
    <property type="term" value="F:nucleic acid binding"/>
    <property type="evidence" value="ECO:0007669"/>
    <property type="project" value="InterPro"/>
</dbReference>
<evidence type="ECO:0000313" key="4">
    <source>
        <dbReference type="Proteomes" id="UP000075243"/>
    </source>
</evidence>
<proteinExistence type="predicted"/>
<dbReference type="InterPro" id="IPR036397">
    <property type="entry name" value="RNaseH_sf"/>
</dbReference>
<evidence type="ECO:0000313" key="3">
    <source>
        <dbReference type="EMBL" id="KYP57236.1"/>
    </source>
</evidence>
<dbReference type="Gene3D" id="3.30.420.10">
    <property type="entry name" value="Ribonuclease H-like superfamily/Ribonuclease H"/>
    <property type="match status" value="2"/>
</dbReference>
<dbReference type="Proteomes" id="UP000075243">
    <property type="component" value="Chromosome 11"/>
</dbReference>
<dbReference type="InterPro" id="IPR001584">
    <property type="entry name" value="Integrase_cat-core"/>
</dbReference>
<keyword evidence="1" id="KW-0812">Transmembrane</keyword>
<dbReference type="Pfam" id="PF00665">
    <property type="entry name" value="rve"/>
    <property type="match status" value="1"/>
</dbReference>
<sequence length="443" mass="50651">GAGIILEGPNQVTLEQSLKISFKVTNNPAEYEALLVGLRLARDLGARKVSCNSESKLMVEQLSGTYQAKDTLLQRYFHVASQQISSFDEFTIQHVPREQNTRADLLSKLASTKRPGQHRTIIQETLHSPNLDDKTVNVSDNGDIGWMTGIWSYLKEGTLPEDKDEARKMRMRSAKFVIVGDELFKRGVSTPLLKCLTAPQATYVIEEIHQGICGMHSGARLMATRVLRAGYYWPTLKSDCQDYIQKCKECQEFGNTHQQPPEALHHMMSAWPFSQWGMDILGPFPPAKGQLKFLLVAIDYFTKWIEACPLAKITTENVQRFTWRNIICRFGIPHTLVTDNSRQFITQGFEDFLRELSIKHLPTSMEHPQTNGHGCWRFDCLMLKNCILFYLFYIITIYLCWGRGCHRERQRTVARRTSQHPLGISLHSPVNHARNALQANLRN</sequence>
<dbReference type="InterPro" id="IPR002156">
    <property type="entry name" value="RNaseH_domain"/>
</dbReference>
<accession>A0A151SQX1</accession>
<organism evidence="3 4">
    <name type="scientific">Cajanus cajan</name>
    <name type="common">Pigeon pea</name>
    <name type="synonym">Cajanus indicus</name>
    <dbReference type="NCBI Taxonomy" id="3821"/>
    <lineage>
        <taxon>Eukaryota</taxon>
        <taxon>Viridiplantae</taxon>
        <taxon>Streptophyta</taxon>
        <taxon>Embryophyta</taxon>
        <taxon>Tracheophyta</taxon>
        <taxon>Spermatophyta</taxon>
        <taxon>Magnoliopsida</taxon>
        <taxon>eudicotyledons</taxon>
        <taxon>Gunneridae</taxon>
        <taxon>Pentapetalae</taxon>
        <taxon>rosids</taxon>
        <taxon>fabids</taxon>
        <taxon>Fabales</taxon>
        <taxon>Fabaceae</taxon>
        <taxon>Papilionoideae</taxon>
        <taxon>50 kb inversion clade</taxon>
        <taxon>NPAAA clade</taxon>
        <taxon>indigoferoid/millettioid clade</taxon>
        <taxon>Phaseoleae</taxon>
        <taxon>Cajanus</taxon>
    </lineage>
</organism>
<keyword evidence="4" id="KW-1185">Reference proteome</keyword>
<evidence type="ECO:0000256" key="1">
    <source>
        <dbReference type="SAM" id="Phobius"/>
    </source>
</evidence>
<dbReference type="EMBL" id="CM003613">
    <property type="protein sequence ID" value="KYP57236.1"/>
    <property type="molecule type" value="Genomic_DNA"/>
</dbReference>
<gene>
    <name evidence="3" type="ORF">KK1_003494</name>
</gene>
<dbReference type="GO" id="GO:0004523">
    <property type="term" value="F:RNA-DNA hybrid ribonuclease activity"/>
    <property type="evidence" value="ECO:0007669"/>
    <property type="project" value="InterPro"/>
</dbReference>
<feature type="non-terminal residue" evidence="3">
    <location>
        <position position="1"/>
    </location>
</feature>
<dbReference type="PANTHER" id="PTHR48475:SF2">
    <property type="entry name" value="RIBONUCLEASE H"/>
    <property type="match status" value="1"/>
</dbReference>
<dbReference type="InterPro" id="IPR041588">
    <property type="entry name" value="Integrase_H2C2"/>
</dbReference>
<dbReference type="AlphaFoldDB" id="A0A151SQX1"/>
<dbReference type="GO" id="GO:0015074">
    <property type="term" value="P:DNA integration"/>
    <property type="evidence" value="ECO:0007669"/>
    <property type="project" value="InterPro"/>
</dbReference>
<feature type="transmembrane region" description="Helical" evidence="1">
    <location>
        <begin position="381"/>
        <end position="401"/>
    </location>
</feature>
<evidence type="ECO:0000259" key="2">
    <source>
        <dbReference type="PROSITE" id="PS50994"/>
    </source>
</evidence>
<dbReference type="CDD" id="cd09279">
    <property type="entry name" value="RNase_HI_like"/>
    <property type="match status" value="1"/>
</dbReference>
<dbReference type="SUPFAM" id="SSF53098">
    <property type="entry name" value="Ribonuclease H-like"/>
    <property type="match status" value="2"/>
</dbReference>
<dbReference type="Pfam" id="PF13456">
    <property type="entry name" value="RVT_3"/>
    <property type="match status" value="1"/>
</dbReference>
<dbReference type="InterPro" id="IPR012337">
    <property type="entry name" value="RNaseH-like_sf"/>
</dbReference>
<feature type="domain" description="Integrase catalytic" evidence="2">
    <location>
        <begin position="268"/>
        <end position="372"/>
    </location>
</feature>
<keyword evidence="1" id="KW-1133">Transmembrane helix</keyword>
<reference evidence="3 4" key="1">
    <citation type="journal article" date="2012" name="Nat. Biotechnol.">
        <title>Draft genome sequence of pigeonpea (Cajanus cajan), an orphan legume crop of resource-poor farmers.</title>
        <authorList>
            <person name="Varshney R.K."/>
            <person name="Chen W."/>
            <person name="Li Y."/>
            <person name="Bharti A.K."/>
            <person name="Saxena R.K."/>
            <person name="Schlueter J.A."/>
            <person name="Donoghue M.T."/>
            <person name="Azam S."/>
            <person name="Fan G."/>
            <person name="Whaley A.M."/>
            <person name="Farmer A.D."/>
            <person name="Sheridan J."/>
            <person name="Iwata A."/>
            <person name="Tuteja R."/>
            <person name="Penmetsa R.V."/>
            <person name="Wu W."/>
            <person name="Upadhyaya H.D."/>
            <person name="Yang S.P."/>
            <person name="Shah T."/>
            <person name="Saxena K.B."/>
            <person name="Michael T."/>
            <person name="McCombie W.R."/>
            <person name="Yang B."/>
            <person name="Zhang G."/>
            <person name="Yang H."/>
            <person name="Wang J."/>
            <person name="Spillane C."/>
            <person name="Cook D.R."/>
            <person name="May G.D."/>
            <person name="Xu X."/>
            <person name="Jackson S.A."/>
        </authorList>
    </citation>
    <scope>NUCLEOTIDE SEQUENCE [LARGE SCALE GENOMIC DNA]</scope>
    <source>
        <strain evidence="4">cv. Asha</strain>
    </source>
</reference>
<keyword evidence="1" id="KW-0472">Membrane</keyword>
<dbReference type="Gramene" id="C.cajan_03416.t">
    <property type="protein sequence ID" value="C.cajan_03416.t.cds1"/>
    <property type="gene ID" value="C.cajan_03416"/>
</dbReference>